<dbReference type="InterPro" id="IPR005097">
    <property type="entry name" value="Sacchrp_dh_NADP-bd"/>
</dbReference>
<dbReference type="AlphaFoldDB" id="A0AAQ4CUC7"/>
<evidence type="ECO:0000313" key="2">
    <source>
        <dbReference type="EMBL" id="BDB99408.1"/>
    </source>
</evidence>
<dbReference type="Pfam" id="PF03435">
    <property type="entry name" value="Sacchrp_dh_NADP"/>
    <property type="match status" value="1"/>
</dbReference>
<organism evidence="2 3">
    <name type="scientific">Saccharolobus caldissimus</name>
    <dbReference type="NCBI Taxonomy" id="1702097"/>
    <lineage>
        <taxon>Archaea</taxon>
        <taxon>Thermoproteota</taxon>
        <taxon>Thermoprotei</taxon>
        <taxon>Sulfolobales</taxon>
        <taxon>Sulfolobaceae</taxon>
        <taxon>Saccharolobus</taxon>
    </lineage>
</organism>
<reference evidence="2 3" key="1">
    <citation type="journal article" date="2022" name="Microbiol. Resour. Announc.">
        <title>Complete Genome Sequence of the Hyperthermophilic and Acidophilic Archaeon Saccharolobus caldissimus Strain HS-3T.</title>
        <authorList>
            <person name="Sakai H.D."/>
            <person name="Kurosawa N."/>
        </authorList>
    </citation>
    <scope>NUCLEOTIDE SEQUENCE [LARGE SCALE GENOMIC DNA]</scope>
    <source>
        <strain evidence="2 3">JCM32116</strain>
    </source>
</reference>
<dbReference type="EMBL" id="AP025226">
    <property type="protein sequence ID" value="BDB99408.1"/>
    <property type="molecule type" value="Genomic_DNA"/>
</dbReference>
<dbReference type="Proteomes" id="UP001319921">
    <property type="component" value="Chromosome"/>
</dbReference>
<dbReference type="GeneID" id="68867147"/>
<dbReference type="Gene3D" id="3.40.50.720">
    <property type="entry name" value="NAD(P)-binding Rossmann-like Domain"/>
    <property type="match status" value="1"/>
</dbReference>
<dbReference type="KEGG" id="scas:SACC_24250"/>
<proteinExistence type="predicted"/>
<dbReference type="RefSeq" id="WP_229569724.1">
    <property type="nucleotide sequence ID" value="NZ_AP025226.1"/>
</dbReference>
<sequence length="354" mass="39810">MKVSVIGGSGLVGSVTVKDLIENNIDVKVIDIREPKEKVEYVYGDLNDVNDISKKIKDSDYVINAAQYYFNLKAMEAALKASVNYIDLGGLFWMTLKQLEMNAEFEREGLLALIGMGAEPGITNVAARYLAAKYGIPKKIKIRNGWRSSSSEFKFNWSVDTQMDEMTMDAPVWDHGSYKYYKPLSMSEEVEFLQPVGKVKVYLTIHSELATFPSSFSGVEYVDWMEGGDGFEIVMALGKLFGEDKEILGIKTRTYLKEVLKNKNLIGSQGDEWESAKIIFEYEDSLSEIEVLIPPKGNIDGTQYGAGIPSSIAVQMKVKGKGVLPPEKVIEPETFFKEIKRRGFSILVKYEKRF</sequence>
<dbReference type="PANTHER" id="PTHR43796">
    <property type="entry name" value="CARBOXYNORSPERMIDINE SYNTHASE"/>
    <property type="match status" value="1"/>
</dbReference>
<evidence type="ECO:0000313" key="3">
    <source>
        <dbReference type="Proteomes" id="UP001319921"/>
    </source>
</evidence>
<feature type="domain" description="Saccharopine dehydrogenase NADP binding" evidence="1">
    <location>
        <begin position="4"/>
        <end position="112"/>
    </location>
</feature>
<dbReference type="SUPFAM" id="SSF51735">
    <property type="entry name" value="NAD(P)-binding Rossmann-fold domains"/>
    <property type="match status" value="1"/>
</dbReference>
<evidence type="ECO:0000259" key="1">
    <source>
        <dbReference type="Pfam" id="PF03435"/>
    </source>
</evidence>
<protein>
    <submittedName>
        <fullName evidence="2">Saccharopine dehydrogenase</fullName>
    </submittedName>
</protein>
<dbReference type="Gene3D" id="3.30.360.10">
    <property type="entry name" value="Dihydrodipicolinate Reductase, domain 2"/>
    <property type="match status" value="1"/>
</dbReference>
<name>A0AAQ4CUC7_9CREN</name>
<dbReference type="InterPro" id="IPR036291">
    <property type="entry name" value="NAD(P)-bd_dom_sf"/>
</dbReference>
<gene>
    <name evidence="2" type="ORF">SACC_24250</name>
</gene>
<accession>A0AAQ4CUC7</accession>
<keyword evidence="3" id="KW-1185">Reference proteome</keyword>
<dbReference type="PANTHER" id="PTHR43796:SF2">
    <property type="entry name" value="CARBOXYNORSPERMIDINE SYNTHASE"/>
    <property type="match status" value="1"/>
</dbReference>